<name>A0A8J7H140_9FIRM</name>
<dbReference type="EMBL" id="JAEAGR010000002">
    <property type="protein sequence ID" value="MBH1939720.1"/>
    <property type="molecule type" value="Genomic_DNA"/>
</dbReference>
<dbReference type="Pfam" id="PF02620">
    <property type="entry name" value="YceD"/>
    <property type="match status" value="1"/>
</dbReference>
<dbReference type="Proteomes" id="UP000623269">
    <property type="component" value="Unassembled WGS sequence"/>
</dbReference>
<evidence type="ECO:0000313" key="2">
    <source>
        <dbReference type="Proteomes" id="UP000623269"/>
    </source>
</evidence>
<evidence type="ECO:0000313" key="1">
    <source>
        <dbReference type="EMBL" id="MBH1939720.1"/>
    </source>
</evidence>
<keyword evidence="2" id="KW-1185">Reference proteome</keyword>
<dbReference type="InterPro" id="IPR003772">
    <property type="entry name" value="YceD"/>
</dbReference>
<comment type="caution">
    <text evidence="1">The sequence shown here is derived from an EMBL/GenBank/DDBJ whole genome shotgun (WGS) entry which is preliminary data.</text>
</comment>
<gene>
    <name evidence="1" type="ORF">I5677_02280</name>
</gene>
<reference evidence="1" key="1">
    <citation type="submission" date="2020-12" db="EMBL/GenBank/DDBJ databases">
        <title>M. sibirica DSM 26468T genome.</title>
        <authorList>
            <person name="Thieme N."/>
            <person name="Rettenmaier R."/>
            <person name="Zverlov V."/>
            <person name="Liebl W."/>
        </authorList>
    </citation>
    <scope>NUCLEOTIDE SEQUENCE</scope>
    <source>
        <strain evidence="1">DSM 26468</strain>
    </source>
</reference>
<protein>
    <submittedName>
        <fullName evidence="1">DUF177 domain-containing protein</fullName>
    </submittedName>
</protein>
<dbReference type="PANTHER" id="PTHR34374:SF1">
    <property type="entry name" value="LARGE RIBOSOMAL RNA SUBUNIT ACCUMULATION PROTEIN YCED HOMOLOG 1, CHLOROPLASTIC"/>
    <property type="match status" value="1"/>
</dbReference>
<organism evidence="1 2">
    <name type="scientific">Mobilitalea sibirica</name>
    <dbReference type="NCBI Taxonomy" id="1462919"/>
    <lineage>
        <taxon>Bacteria</taxon>
        <taxon>Bacillati</taxon>
        <taxon>Bacillota</taxon>
        <taxon>Clostridia</taxon>
        <taxon>Lachnospirales</taxon>
        <taxon>Lachnospiraceae</taxon>
        <taxon>Mobilitalea</taxon>
    </lineage>
</organism>
<proteinExistence type="predicted"/>
<accession>A0A8J7H140</accession>
<dbReference type="AlphaFoldDB" id="A0A8J7H140"/>
<dbReference type="PANTHER" id="PTHR34374">
    <property type="entry name" value="LARGE RIBOSOMAL RNA SUBUNIT ACCUMULATION PROTEIN YCED HOMOLOG 1, CHLOROPLASTIC"/>
    <property type="match status" value="1"/>
</dbReference>
<sequence>MLISLSEIMSTKDKVEHIKASIEMERFDFQGNSYEFIKKEPVDLTITNLGNKTVLIEGSTNISLLLFCNRCLKEIVFPMDIHISKEIDFNLSENERAENLDETNYIIGYNLDVDILIYDEILIGFPMKLLCDEECKGICKTCGINLNQETCNCDNTEYDPRMSVIRDIFNNFKEV</sequence>